<dbReference type="Proteomes" id="UP000027138">
    <property type="component" value="Unassembled WGS sequence"/>
</dbReference>
<evidence type="ECO:0000313" key="1">
    <source>
        <dbReference type="EMBL" id="KDP23896.1"/>
    </source>
</evidence>
<dbReference type="EMBL" id="KK915179">
    <property type="protein sequence ID" value="KDP23896.1"/>
    <property type="molecule type" value="Genomic_DNA"/>
</dbReference>
<gene>
    <name evidence="1" type="ORF">JCGZ_26638</name>
</gene>
<reference evidence="1 2" key="1">
    <citation type="journal article" date="2014" name="PLoS ONE">
        <title>Global Analysis of Gene Expression Profiles in Physic Nut (Jatropha curcas L.) Seedlings Exposed to Salt Stress.</title>
        <authorList>
            <person name="Zhang L."/>
            <person name="Zhang C."/>
            <person name="Wu P."/>
            <person name="Chen Y."/>
            <person name="Li M."/>
            <person name="Jiang H."/>
            <person name="Wu G."/>
        </authorList>
    </citation>
    <scope>NUCLEOTIDE SEQUENCE [LARGE SCALE GENOMIC DNA]</scope>
    <source>
        <strain evidence="2">cv. GZQX0401</strain>
        <tissue evidence="1">Young leaves</tissue>
    </source>
</reference>
<dbReference type="AlphaFoldDB" id="A0A067JIU6"/>
<accession>A0A067JIU6</accession>
<organism evidence="1 2">
    <name type="scientific">Jatropha curcas</name>
    <name type="common">Barbados nut</name>
    <dbReference type="NCBI Taxonomy" id="180498"/>
    <lineage>
        <taxon>Eukaryota</taxon>
        <taxon>Viridiplantae</taxon>
        <taxon>Streptophyta</taxon>
        <taxon>Embryophyta</taxon>
        <taxon>Tracheophyta</taxon>
        <taxon>Spermatophyta</taxon>
        <taxon>Magnoliopsida</taxon>
        <taxon>eudicotyledons</taxon>
        <taxon>Gunneridae</taxon>
        <taxon>Pentapetalae</taxon>
        <taxon>rosids</taxon>
        <taxon>fabids</taxon>
        <taxon>Malpighiales</taxon>
        <taxon>Euphorbiaceae</taxon>
        <taxon>Crotonoideae</taxon>
        <taxon>Jatropheae</taxon>
        <taxon>Jatropha</taxon>
    </lineage>
</organism>
<proteinExistence type="predicted"/>
<protein>
    <submittedName>
        <fullName evidence="1">Uncharacterized protein</fullName>
    </submittedName>
</protein>
<keyword evidence="2" id="KW-1185">Reference proteome</keyword>
<evidence type="ECO:0000313" key="2">
    <source>
        <dbReference type="Proteomes" id="UP000027138"/>
    </source>
</evidence>
<name>A0A067JIU6_JATCU</name>
<sequence>MIHAQRRSFCLSESSPESRRSAAAVHGGRKRQTAQKFTTITPLDSKYAKDSIFSVNLVRSVLQLAGSGPTAAAPPSHTITSQTLMKSKSYGGELLIASWRVDWRLSPPLEPPKTVWIAIDEEERLPRGRQLHPRRCRSDRREGRLEL</sequence>